<organism evidence="6 7">
    <name type="scientific">Phytohabitans kaempferiae</name>
    <dbReference type="NCBI Taxonomy" id="1620943"/>
    <lineage>
        <taxon>Bacteria</taxon>
        <taxon>Bacillati</taxon>
        <taxon>Actinomycetota</taxon>
        <taxon>Actinomycetes</taxon>
        <taxon>Micromonosporales</taxon>
        <taxon>Micromonosporaceae</taxon>
    </lineage>
</organism>
<reference evidence="6 7" key="1">
    <citation type="submission" date="2024-09" db="EMBL/GenBank/DDBJ databases">
        <authorList>
            <person name="Sun Q."/>
            <person name="Mori K."/>
        </authorList>
    </citation>
    <scope>NUCLEOTIDE SEQUENCE [LARGE SCALE GENOMIC DNA]</scope>
    <source>
        <strain evidence="6 7">TBRC 3947</strain>
    </source>
</reference>
<keyword evidence="3" id="KW-0547">Nucleotide-binding</keyword>
<comment type="similarity">
    <text evidence="1">Belongs to the thymidylate kinase family.</text>
</comment>
<keyword evidence="4" id="KW-0067">ATP-binding</keyword>
<dbReference type="EMBL" id="JBHLUH010000068">
    <property type="protein sequence ID" value="MFC0532269.1"/>
    <property type="molecule type" value="Genomic_DNA"/>
</dbReference>
<evidence type="ECO:0000313" key="7">
    <source>
        <dbReference type="Proteomes" id="UP001589867"/>
    </source>
</evidence>
<keyword evidence="6" id="KW-0808">Transferase</keyword>
<evidence type="ECO:0000256" key="2">
    <source>
        <dbReference type="ARBA" id="ARBA00017144"/>
    </source>
</evidence>
<dbReference type="CDD" id="cd01672">
    <property type="entry name" value="TMPK"/>
    <property type="match status" value="1"/>
</dbReference>
<name>A0ABV6MCF9_9ACTN</name>
<dbReference type="PANTHER" id="PTHR10344">
    <property type="entry name" value="THYMIDYLATE KINASE"/>
    <property type="match status" value="1"/>
</dbReference>
<evidence type="ECO:0000313" key="6">
    <source>
        <dbReference type="EMBL" id="MFC0532269.1"/>
    </source>
</evidence>
<proteinExistence type="inferred from homology"/>
<gene>
    <name evidence="6" type="ORF">ACFFIA_31935</name>
</gene>
<evidence type="ECO:0000256" key="3">
    <source>
        <dbReference type="ARBA" id="ARBA00022741"/>
    </source>
</evidence>
<sequence length="209" mass="23239">MTRRPRVVALVGVDGSGKTTQAHRLAAALTEVGLPATYWQNAGGRRWFGRLAKRLGRGSDAQRLLGRAGLLLVESILRWLAIARALLRSRLRGRVAVMDRYAVCQYASIRAHEGSRVAEWFARAAYALFPRPDMTFFLALDAAEAVRRIDLRGEDHESEEFLATSDVAYRSLPEFKSFVVIDASGTPDEVTARINEHLEMLAGPTYARP</sequence>
<evidence type="ECO:0000256" key="4">
    <source>
        <dbReference type="ARBA" id="ARBA00022840"/>
    </source>
</evidence>
<dbReference type="InterPro" id="IPR027417">
    <property type="entry name" value="P-loop_NTPase"/>
</dbReference>
<feature type="domain" description="Thymidylate kinase-like" evidence="5">
    <location>
        <begin position="12"/>
        <end position="194"/>
    </location>
</feature>
<dbReference type="SUPFAM" id="SSF52540">
    <property type="entry name" value="P-loop containing nucleoside triphosphate hydrolases"/>
    <property type="match status" value="1"/>
</dbReference>
<keyword evidence="7" id="KW-1185">Reference proteome</keyword>
<dbReference type="GO" id="GO:0004798">
    <property type="term" value="F:dTMP kinase activity"/>
    <property type="evidence" value="ECO:0007669"/>
    <property type="project" value="UniProtKB-EC"/>
</dbReference>
<accession>A0ABV6MCF9</accession>
<comment type="caution">
    <text evidence="6">The sequence shown here is derived from an EMBL/GenBank/DDBJ whole genome shotgun (WGS) entry which is preliminary data.</text>
</comment>
<dbReference type="Pfam" id="PF02223">
    <property type="entry name" value="Thymidylate_kin"/>
    <property type="match status" value="1"/>
</dbReference>
<dbReference type="PANTHER" id="PTHR10344:SF4">
    <property type="entry name" value="UMP-CMP KINASE 2, MITOCHONDRIAL"/>
    <property type="match status" value="1"/>
</dbReference>
<dbReference type="Gene3D" id="3.40.50.300">
    <property type="entry name" value="P-loop containing nucleotide triphosphate hydrolases"/>
    <property type="match status" value="1"/>
</dbReference>
<evidence type="ECO:0000256" key="1">
    <source>
        <dbReference type="ARBA" id="ARBA00009776"/>
    </source>
</evidence>
<dbReference type="InterPro" id="IPR039430">
    <property type="entry name" value="Thymidylate_kin-like_dom"/>
</dbReference>
<evidence type="ECO:0000259" key="5">
    <source>
        <dbReference type="Pfam" id="PF02223"/>
    </source>
</evidence>
<dbReference type="Proteomes" id="UP001589867">
    <property type="component" value="Unassembled WGS sequence"/>
</dbReference>
<keyword evidence="6" id="KW-0418">Kinase</keyword>
<protein>
    <recommendedName>
        <fullName evidence="2">Thymidylate kinase</fullName>
    </recommendedName>
</protein>
<dbReference type="RefSeq" id="WP_377258000.1">
    <property type="nucleotide sequence ID" value="NZ_JBHLUH010000068.1"/>
</dbReference>